<reference evidence="1" key="1">
    <citation type="submission" date="2014-09" db="EMBL/GenBank/DDBJ databases">
        <authorList>
            <person name="Magalhaes I.L.F."/>
            <person name="Oliveira U."/>
            <person name="Santos F.R."/>
            <person name="Vidigal T.H.D.A."/>
            <person name="Brescovit A.D."/>
            <person name="Santos A.J."/>
        </authorList>
    </citation>
    <scope>NUCLEOTIDE SEQUENCE</scope>
    <source>
        <tissue evidence="1">Shoot tissue taken approximately 20 cm above the soil surface</tissue>
    </source>
</reference>
<organism evidence="1">
    <name type="scientific">Arundo donax</name>
    <name type="common">Giant reed</name>
    <name type="synonym">Donax arundinaceus</name>
    <dbReference type="NCBI Taxonomy" id="35708"/>
    <lineage>
        <taxon>Eukaryota</taxon>
        <taxon>Viridiplantae</taxon>
        <taxon>Streptophyta</taxon>
        <taxon>Embryophyta</taxon>
        <taxon>Tracheophyta</taxon>
        <taxon>Spermatophyta</taxon>
        <taxon>Magnoliopsida</taxon>
        <taxon>Liliopsida</taxon>
        <taxon>Poales</taxon>
        <taxon>Poaceae</taxon>
        <taxon>PACMAD clade</taxon>
        <taxon>Arundinoideae</taxon>
        <taxon>Arundineae</taxon>
        <taxon>Arundo</taxon>
    </lineage>
</organism>
<proteinExistence type="predicted"/>
<accession>A0A0A8ZGL3</accession>
<name>A0A0A8ZGL3_ARUDO</name>
<evidence type="ECO:0000313" key="1">
    <source>
        <dbReference type="EMBL" id="JAD38519.1"/>
    </source>
</evidence>
<dbReference type="AlphaFoldDB" id="A0A0A8ZGL3"/>
<protein>
    <submittedName>
        <fullName evidence="1">Uncharacterized protein</fullName>
    </submittedName>
</protein>
<dbReference type="EMBL" id="GBRH01259376">
    <property type="protein sequence ID" value="JAD38519.1"/>
    <property type="molecule type" value="Transcribed_RNA"/>
</dbReference>
<reference evidence="1" key="2">
    <citation type="journal article" date="2015" name="Data Brief">
        <title>Shoot transcriptome of the giant reed, Arundo donax.</title>
        <authorList>
            <person name="Barrero R.A."/>
            <person name="Guerrero F.D."/>
            <person name="Moolhuijzen P."/>
            <person name="Goolsby J.A."/>
            <person name="Tidwell J."/>
            <person name="Bellgard S.E."/>
            <person name="Bellgard M.I."/>
        </authorList>
    </citation>
    <scope>NUCLEOTIDE SEQUENCE</scope>
    <source>
        <tissue evidence="1">Shoot tissue taken approximately 20 cm above the soil surface</tissue>
    </source>
</reference>
<sequence length="80" mass="9401">MGIYCYGLTLQRKEQIFFFFDLHFNNTPNDAPKFKDQAIQICNAWLPIHQSNPTSCNHTFFSMHLSKKSTCLIEKFRLAI</sequence>